<evidence type="ECO:0000256" key="1">
    <source>
        <dbReference type="SAM" id="Phobius"/>
    </source>
</evidence>
<evidence type="ECO:0000313" key="2">
    <source>
        <dbReference type="EMBL" id="EQC53622.1"/>
    </source>
</evidence>
<organism evidence="2 3">
    <name type="scientific">Lactococcus cremoris subsp. cremoris TIFN6</name>
    <dbReference type="NCBI Taxonomy" id="1234876"/>
    <lineage>
        <taxon>Bacteria</taxon>
        <taxon>Bacillati</taxon>
        <taxon>Bacillota</taxon>
        <taxon>Bacilli</taxon>
        <taxon>Lactobacillales</taxon>
        <taxon>Streptococcaceae</taxon>
        <taxon>Lactococcus</taxon>
        <taxon>Lactococcus cremoris subsp. cremoris</taxon>
    </lineage>
</organism>
<proteinExistence type="predicted"/>
<keyword evidence="1" id="KW-0472">Membrane</keyword>
<sequence length="45" mass="4759">MDTFYIKLLAWLANSAILGLAFLIVFAIMGSEIATLISNATGGIL</sequence>
<reference evidence="2 3" key="1">
    <citation type="journal article" date="2013" name="ISME J.">
        <title>Multifactorial diversity sustains microbial community stability.</title>
        <authorList>
            <person name="Erkus O."/>
            <person name="de Jager V.C."/>
            <person name="Spus M."/>
            <person name="van Alen-Boerrigter I.J."/>
            <person name="van Rijswijck I.M."/>
            <person name="Hazelwood L."/>
            <person name="Janssen P.W."/>
            <person name="van Hijum S.A."/>
            <person name="Kleerebezem M."/>
            <person name="Smid E.J."/>
        </authorList>
    </citation>
    <scope>NUCLEOTIDE SEQUENCE [LARGE SCALE GENOMIC DNA]</scope>
    <source>
        <strain evidence="2 3">TIFN6</strain>
    </source>
</reference>
<keyword evidence="1" id="KW-0812">Transmembrane</keyword>
<accession>T0S3A7</accession>
<dbReference type="PATRIC" id="fig|1234876.3.peg.3102"/>
<name>T0S3A7_LACLC</name>
<gene>
    <name evidence="2" type="ORF">LLT6_02300</name>
</gene>
<evidence type="ECO:0000313" key="3">
    <source>
        <dbReference type="Proteomes" id="UP000015854"/>
    </source>
</evidence>
<dbReference type="EMBL" id="ATBB01000726">
    <property type="protein sequence ID" value="EQC53622.1"/>
    <property type="molecule type" value="Genomic_DNA"/>
</dbReference>
<protein>
    <submittedName>
        <fullName evidence="2">Uncharacterized protein</fullName>
    </submittedName>
</protein>
<dbReference type="Proteomes" id="UP000015854">
    <property type="component" value="Unassembled WGS sequence"/>
</dbReference>
<feature type="transmembrane region" description="Helical" evidence="1">
    <location>
        <begin position="6"/>
        <end position="29"/>
    </location>
</feature>
<comment type="caution">
    <text evidence="2">The sequence shown here is derived from an EMBL/GenBank/DDBJ whole genome shotgun (WGS) entry which is preliminary data.</text>
</comment>
<keyword evidence="1" id="KW-1133">Transmembrane helix</keyword>
<dbReference type="AlphaFoldDB" id="T0S3A7"/>